<dbReference type="Proteomes" id="UP000428333">
    <property type="component" value="Linkage Group LG06"/>
</dbReference>
<dbReference type="InterPro" id="IPR001087">
    <property type="entry name" value="GDSL"/>
</dbReference>
<dbReference type="InterPro" id="IPR035669">
    <property type="entry name" value="SGNH_plant_lipase-like"/>
</dbReference>
<name>A0A6A4LQ15_9ERIC</name>
<organism evidence="5 6">
    <name type="scientific">Rhododendron williamsianum</name>
    <dbReference type="NCBI Taxonomy" id="262921"/>
    <lineage>
        <taxon>Eukaryota</taxon>
        <taxon>Viridiplantae</taxon>
        <taxon>Streptophyta</taxon>
        <taxon>Embryophyta</taxon>
        <taxon>Tracheophyta</taxon>
        <taxon>Spermatophyta</taxon>
        <taxon>Magnoliopsida</taxon>
        <taxon>eudicotyledons</taxon>
        <taxon>Gunneridae</taxon>
        <taxon>Pentapetalae</taxon>
        <taxon>asterids</taxon>
        <taxon>Ericales</taxon>
        <taxon>Ericaceae</taxon>
        <taxon>Ericoideae</taxon>
        <taxon>Rhodoreae</taxon>
        <taxon>Rhododendron</taxon>
    </lineage>
</organism>
<keyword evidence="4" id="KW-0732">Signal</keyword>
<dbReference type="Gene3D" id="3.40.50.1110">
    <property type="entry name" value="SGNH hydrolase"/>
    <property type="match status" value="2"/>
</dbReference>
<comment type="similarity">
    <text evidence="1">Belongs to the 'GDSL' lipolytic enzyme family.</text>
</comment>
<feature type="non-terminal residue" evidence="5">
    <location>
        <position position="1"/>
    </location>
</feature>
<accession>A0A6A4LQ15</accession>
<evidence type="ECO:0000256" key="2">
    <source>
        <dbReference type="ARBA" id="ARBA00022801"/>
    </source>
</evidence>
<evidence type="ECO:0000313" key="5">
    <source>
        <dbReference type="EMBL" id="KAE9458254.1"/>
    </source>
</evidence>
<dbReference type="GO" id="GO:0016042">
    <property type="term" value="P:lipid catabolic process"/>
    <property type="evidence" value="ECO:0007669"/>
    <property type="project" value="UniProtKB-KW"/>
</dbReference>
<keyword evidence="3" id="KW-0442">Lipid degradation</keyword>
<reference evidence="5 6" key="1">
    <citation type="journal article" date="2019" name="Genome Biol. Evol.">
        <title>The Rhododendron genome and chromosomal organization provide insight into shared whole-genome duplications across the heath family (Ericaceae).</title>
        <authorList>
            <person name="Soza V.L."/>
            <person name="Lindsley D."/>
            <person name="Waalkes A."/>
            <person name="Ramage E."/>
            <person name="Patwardhan R.P."/>
            <person name="Burton J.N."/>
            <person name="Adey A."/>
            <person name="Kumar A."/>
            <person name="Qiu R."/>
            <person name="Shendure J."/>
            <person name="Hall B."/>
        </authorList>
    </citation>
    <scope>NUCLEOTIDE SEQUENCE [LARGE SCALE GENOMIC DNA]</scope>
    <source>
        <strain evidence="5">RSF 1966-606</strain>
    </source>
</reference>
<dbReference type="GO" id="GO:0016788">
    <property type="term" value="F:hydrolase activity, acting on ester bonds"/>
    <property type="evidence" value="ECO:0007669"/>
    <property type="project" value="InterPro"/>
</dbReference>
<feature type="signal peptide" evidence="4">
    <location>
        <begin position="1"/>
        <end position="22"/>
    </location>
</feature>
<dbReference type="CDD" id="cd01837">
    <property type="entry name" value="SGNH_plant_lipase_like"/>
    <property type="match status" value="1"/>
</dbReference>
<keyword evidence="6" id="KW-1185">Reference proteome</keyword>
<keyword evidence="3" id="KW-0443">Lipid metabolism</keyword>
<comment type="caution">
    <text evidence="5">The sequence shown here is derived from an EMBL/GenBank/DDBJ whole genome shotgun (WGS) entry which is preliminary data.</text>
</comment>
<dbReference type="PANTHER" id="PTHR45648">
    <property type="entry name" value="GDSL LIPASE/ACYLHYDROLASE FAMILY PROTEIN (AFU_ORTHOLOGUE AFUA_4G14700)"/>
    <property type="match status" value="1"/>
</dbReference>
<dbReference type="InterPro" id="IPR051058">
    <property type="entry name" value="GDSL_Est/Lipase"/>
</dbReference>
<evidence type="ECO:0008006" key="7">
    <source>
        <dbReference type="Google" id="ProtNLM"/>
    </source>
</evidence>
<protein>
    <recommendedName>
        <fullName evidence="7">SGNH hydrolase-type esterase domain-containing protein</fullName>
    </recommendedName>
</protein>
<gene>
    <name evidence="5" type="ORF">C3L33_09844</name>
</gene>
<dbReference type="InterPro" id="IPR036514">
    <property type="entry name" value="SGNH_hydro_sf"/>
</dbReference>
<dbReference type="AlphaFoldDB" id="A0A6A4LQ15"/>
<evidence type="ECO:0000256" key="3">
    <source>
        <dbReference type="ARBA" id="ARBA00022963"/>
    </source>
</evidence>
<sequence length="418" mass="45572">MTTFLCLSLVVVVVCFLGLSEAQKQVPAMYVFGDSLVDVGNNNHLKISVAKANFPHNGVDYAGDKPTGRFSNGKNFADFIAQKQVPAMYVFGDSLVDVGNNNHLKISVAKANFPHNGVDYAGDKPTGRFSNGKNFADFIAEKAGLVASPPPYLSFVSNKSNEAFQSPVLALPLEVLASSMAQMNAIQSLPLPKQVNYYSTVYEDLVQQLGSADAQNHLSKSLFTVVVGSNDLFDYFKSGSDVSKESTPQQYVDSMLTALKQELKSLHDFGGRKYVIAGIGAVGCCPSQRNQNKNDECHEEENQMALKYNEGLKSMLKGLKSELKGDMNYSYVDVYASLIASFGPPPILNGCYSYGLNWNLKAQVPCVPVATYCSNRSDHVFWDLYHPTEATARILVDIVFGDSQQSGVPMNIEQLIAA</sequence>
<dbReference type="PANTHER" id="PTHR45648:SF106">
    <property type="entry name" value="ANTHER-SPECIFIC PROLINE-RICH PROTEIN APG"/>
    <property type="match status" value="1"/>
</dbReference>
<keyword evidence="2" id="KW-0378">Hydrolase</keyword>
<dbReference type="OrthoDB" id="1600564at2759"/>
<dbReference type="Pfam" id="PF00657">
    <property type="entry name" value="Lipase_GDSL"/>
    <property type="match status" value="1"/>
</dbReference>
<feature type="chain" id="PRO_5025652644" description="SGNH hydrolase-type esterase domain-containing protein" evidence="4">
    <location>
        <begin position="23"/>
        <end position="418"/>
    </location>
</feature>
<dbReference type="EMBL" id="QEFC01001421">
    <property type="protein sequence ID" value="KAE9458254.1"/>
    <property type="molecule type" value="Genomic_DNA"/>
</dbReference>
<evidence type="ECO:0000256" key="1">
    <source>
        <dbReference type="ARBA" id="ARBA00008668"/>
    </source>
</evidence>
<proteinExistence type="inferred from homology"/>
<evidence type="ECO:0000256" key="4">
    <source>
        <dbReference type="SAM" id="SignalP"/>
    </source>
</evidence>
<evidence type="ECO:0000313" key="6">
    <source>
        <dbReference type="Proteomes" id="UP000428333"/>
    </source>
</evidence>